<dbReference type="InterPro" id="IPR047151">
    <property type="entry name" value="RNZ2-like"/>
</dbReference>
<organism evidence="13 14">
    <name type="scientific">Ostreococcus lucimarinus (strain CCE9901)</name>
    <dbReference type="NCBI Taxonomy" id="436017"/>
    <lineage>
        <taxon>Eukaryota</taxon>
        <taxon>Viridiplantae</taxon>
        <taxon>Chlorophyta</taxon>
        <taxon>Mamiellophyceae</taxon>
        <taxon>Mamiellales</taxon>
        <taxon>Bathycoccaceae</taxon>
        <taxon>Ostreococcus</taxon>
    </lineage>
</organism>
<dbReference type="GO" id="GO:0042781">
    <property type="term" value="F:3'-tRNA processing endoribonuclease activity"/>
    <property type="evidence" value="ECO:0007669"/>
    <property type="project" value="UniProtKB-EC"/>
</dbReference>
<dbReference type="EMBL" id="CP000596">
    <property type="protein sequence ID" value="ABP00345.1"/>
    <property type="molecule type" value="Genomic_DNA"/>
</dbReference>
<dbReference type="EC" id="3.1.26.11" evidence="4"/>
<evidence type="ECO:0000259" key="12">
    <source>
        <dbReference type="Pfam" id="PF12706"/>
    </source>
</evidence>
<evidence type="ECO:0000313" key="14">
    <source>
        <dbReference type="Proteomes" id="UP000001568"/>
    </source>
</evidence>
<dbReference type="PANTHER" id="PTHR12553:SF49">
    <property type="entry name" value="ZINC PHOSPHODIESTERASE ELAC PROTEIN 2"/>
    <property type="match status" value="1"/>
</dbReference>
<dbReference type="GO" id="GO:0005739">
    <property type="term" value="C:mitochondrion"/>
    <property type="evidence" value="ECO:0007669"/>
    <property type="project" value="TreeGrafter"/>
</dbReference>
<feature type="domain" description="Metallo-beta-lactamase" evidence="12">
    <location>
        <begin position="169"/>
        <end position="383"/>
    </location>
</feature>
<feature type="compositionally biased region" description="Basic and acidic residues" evidence="11">
    <location>
        <begin position="39"/>
        <end position="48"/>
    </location>
</feature>
<evidence type="ECO:0000256" key="11">
    <source>
        <dbReference type="SAM" id="MobiDB-lite"/>
    </source>
</evidence>
<proteinExistence type="inferred from homology"/>
<dbReference type="OrthoDB" id="527344at2759"/>
<keyword evidence="6" id="KW-0540">Nuclease</keyword>
<dbReference type="GO" id="GO:1990180">
    <property type="term" value="P:mitochondrial tRNA 3'-end processing"/>
    <property type="evidence" value="ECO:0007669"/>
    <property type="project" value="TreeGrafter"/>
</dbReference>
<evidence type="ECO:0000256" key="3">
    <source>
        <dbReference type="ARBA" id="ARBA00007823"/>
    </source>
</evidence>
<dbReference type="Gramene" id="ABP00345">
    <property type="protein sequence ID" value="ABP00345"/>
    <property type="gene ID" value="OSTLU_37507"/>
</dbReference>
<evidence type="ECO:0000256" key="10">
    <source>
        <dbReference type="ARBA" id="ARBA00022833"/>
    </source>
</evidence>
<accession>A4S9E8</accession>
<dbReference type="eggNOG" id="KOG2121">
    <property type="taxonomic scope" value="Eukaryota"/>
</dbReference>
<dbReference type="Gene3D" id="3.60.15.10">
    <property type="entry name" value="Ribonuclease Z/Hydroxyacylglutathione hydrolase-like"/>
    <property type="match status" value="1"/>
</dbReference>
<dbReference type="RefSeq" id="XP_001422051.1">
    <property type="nucleotide sequence ID" value="XM_001422014.1"/>
</dbReference>
<evidence type="ECO:0000256" key="5">
    <source>
        <dbReference type="ARBA" id="ARBA00022694"/>
    </source>
</evidence>
<keyword evidence="10" id="KW-0862">Zinc</keyword>
<keyword evidence="7" id="KW-0479">Metal-binding</keyword>
<dbReference type="PANTHER" id="PTHR12553">
    <property type="entry name" value="ZINC PHOSPHODIESTERASE ELAC PROTEIN 2"/>
    <property type="match status" value="1"/>
</dbReference>
<dbReference type="SUPFAM" id="SSF56281">
    <property type="entry name" value="Metallo-hydrolase/oxidoreductase"/>
    <property type="match status" value="1"/>
</dbReference>
<gene>
    <name evidence="13" type="ORF">OSTLU_37507</name>
</gene>
<feature type="region of interest" description="Disordered" evidence="11">
    <location>
        <begin position="24"/>
        <end position="54"/>
    </location>
</feature>
<keyword evidence="8" id="KW-0255">Endonuclease</keyword>
<dbReference type="InterPro" id="IPR036866">
    <property type="entry name" value="RibonucZ/Hydroxyglut_hydro"/>
</dbReference>
<evidence type="ECO:0000256" key="2">
    <source>
        <dbReference type="ARBA" id="ARBA00001947"/>
    </source>
</evidence>
<keyword evidence="14" id="KW-1185">Reference proteome</keyword>
<evidence type="ECO:0000256" key="1">
    <source>
        <dbReference type="ARBA" id="ARBA00000402"/>
    </source>
</evidence>
<dbReference type="Proteomes" id="UP000001568">
    <property type="component" value="Chromosome 16"/>
</dbReference>
<dbReference type="Pfam" id="PF12706">
    <property type="entry name" value="Lactamase_B_2"/>
    <property type="match status" value="1"/>
</dbReference>
<dbReference type="STRING" id="436017.A4S9E8"/>
<keyword evidence="5" id="KW-0819">tRNA processing</keyword>
<comment type="catalytic activity">
    <reaction evidence="1">
        <text>Endonucleolytic cleavage of RNA, removing extra 3' nucleotides from tRNA precursor, generating 3' termini of tRNAs. A 3'-hydroxy group is left at the tRNA terminus and a 5'-phosphoryl group is left at the trailer molecule.</text>
        <dbReference type="EC" id="3.1.26.11"/>
    </reaction>
</comment>
<evidence type="ECO:0000256" key="8">
    <source>
        <dbReference type="ARBA" id="ARBA00022759"/>
    </source>
</evidence>
<evidence type="ECO:0000313" key="13">
    <source>
        <dbReference type="EMBL" id="ABP00345.1"/>
    </source>
</evidence>
<evidence type="ECO:0000256" key="4">
    <source>
        <dbReference type="ARBA" id="ARBA00012477"/>
    </source>
</evidence>
<protein>
    <recommendedName>
        <fullName evidence="4">ribonuclease Z</fullName>
        <ecNumber evidence="4">3.1.26.11</ecNumber>
    </recommendedName>
</protein>
<evidence type="ECO:0000256" key="9">
    <source>
        <dbReference type="ARBA" id="ARBA00022801"/>
    </source>
</evidence>
<dbReference type="GO" id="GO:0046872">
    <property type="term" value="F:metal ion binding"/>
    <property type="evidence" value="ECO:0007669"/>
    <property type="project" value="UniProtKB-KW"/>
</dbReference>
<dbReference type="InterPro" id="IPR001279">
    <property type="entry name" value="Metallo-B-lactamas"/>
</dbReference>
<sequence>MDDVPVFASSARIQARLHAVSATVFPENNVPRSPPPSPSKDDKRRDGVPADVPNALAGKNMFKFTLIPTKNAGADMSAVPRYVPGFVHRRDIEQRTIDLANEAMKPTPPPSPSAEARPGAELPEPEYLRKLKPGDVELVFLGTGSAVPAKYRNVSGFSMQFGGEGYRGNIMLDTGEGSLAQMIRRFGASAVDEKLREMRMVWISHIHADHHVGLPRILTARAEIFRRDGVEPPIIPVVGPRALRRFLDYYEDLERLHCDFIDLSETTQDKWSSETMSPQVARLRTALMGSDLDEIVAVPVHHCAHAYGAKLVGKRGWTMVYSGDTRPCPSLVAAARDATLLVHEATFENGMEEEAVKKRHSTTKEAVQTGIDAGAYRTILTHFSQRYPKIPIFDGTYTERTAVAFDLMSVDFAGLSSLPKLLPAVRSLFESDDEIAREAQIDGDDDE</sequence>
<name>A4S9E8_OSTLU</name>
<dbReference type="AlphaFoldDB" id="A4S9E8"/>
<comment type="similarity">
    <text evidence="3">Belongs to the RNase Z family.</text>
</comment>
<reference evidence="13 14" key="1">
    <citation type="journal article" date="2007" name="Proc. Natl. Acad. Sci. U.S.A.">
        <title>The tiny eukaryote Ostreococcus provides genomic insights into the paradox of plankton speciation.</title>
        <authorList>
            <person name="Palenik B."/>
            <person name="Grimwood J."/>
            <person name="Aerts A."/>
            <person name="Rouze P."/>
            <person name="Salamov A."/>
            <person name="Putnam N."/>
            <person name="Dupont C."/>
            <person name="Jorgensen R."/>
            <person name="Derelle E."/>
            <person name="Rombauts S."/>
            <person name="Zhou K."/>
            <person name="Otillar R."/>
            <person name="Merchant S.S."/>
            <person name="Podell S."/>
            <person name="Gaasterland T."/>
            <person name="Napoli C."/>
            <person name="Gendler K."/>
            <person name="Manuell A."/>
            <person name="Tai V."/>
            <person name="Vallon O."/>
            <person name="Piganeau G."/>
            <person name="Jancek S."/>
            <person name="Heijde M."/>
            <person name="Jabbari K."/>
            <person name="Bowler C."/>
            <person name="Lohr M."/>
            <person name="Robbens S."/>
            <person name="Werner G."/>
            <person name="Dubchak I."/>
            <person name="Pazour G.J."/>
            <person name="Ren Q."/>
            <person name="Paulsen I."/>
            <person name="Delwiche C."/>
            <person name="Schmutz J."/>
            <person name="Rokhsar D."/>
            <person name="Van de Peer Y."/>
            <person name="Moreau H."/>
            <person name="Grigoriev I.V."/>
        </authorList>
    </citation>
    <scope>NUCLEOTIDE SEQUENCE [LARGE SCALE GENOMIC DNA]</scope>
    <source>
        <strain evidence="13 14">CCE9901</strain>
    </source>
</reference>
<dbReference type="GeneID" id="5005952"/>
<evidence type="ECO:0000256" key="7">
    <source>
        <dbReference type="ARBA" id="ARBA00022723"/>
    </source>
</evidence>
<dbReference type="CDD" id="cd07718">
    <property type="entry name" value="RNaseZ_ELAC1_ELAC2-C-term-like_MBL-fold"/>
    <property type="match status" value="1"/>
</dbReference>
<dbReference type="KEGG" id="olu:OSTLU_37507"/>
<evidence type="ECO:0000256" key="6">
    <source>
        <dbReference type="ARBA" id="ARBA00022722"/>
    </source>
</evidence>
<dbReference type="HOGENOM" id="CLU_006220_2_1_1"/>
<keyword evidence="9" id="KW-0378">Hydrolase</keyword>
<comment type="cofactor">
    <cofactor evidence="2">
        <name>Zn(2+)</name>
        <dbReference type="ChEBI" id="CHEBI:29105"/>
    </cofactor>
</comment>